<dbReference type="CDD" id="cd02869">
    <property type="entry name" value="PseudoU_synth_RluA_like"/>
    <property type="match status" value="1"/>
</dbReference>
<dbReference type="KEGG" id="gur:Gura_0881"/>
<evidence type="ECO:0000256" key="5">
    <source>
        <dbReference type="PROSITE-ProRule" id="PRU00182"/>
    </source>
</evidence>
<dbReference type="InterPro" id="IPR050188">
    <property type="entry name" value="RluA_PseudoU_synthase"/>
</dbReference>
<keyword evidence="3 6" id="KW-0413">Isomerase</keyword>
<dbReference type="AlphaFoldDB" id="A5GBG9"/>
<evidence type="ECO:0000256" key="2">
    <source>
        <dbReference type="ARBA" id="ARBA00022884"/>
    </source>
</evidence>
<comment type="function">
    <text evidence="6">Responsible for synthesis of pseudouridine from uracil.</text>
</comment>
<dbReference type="HOGENOM" id="CLU_016902_4_4_7"/>
<name>A5GBG9_GEOUR</name>
<dbReference type="InterPro" id="IPR002942">
    <property type="entry name" value="S4_RNA-bd"/>
</dbReference>
<dbReference type="GO" id="GO:0000455">
    <property type="term" value="P:enzyme-directed rRNA pseudouridine synthesis"/>
    <property type="evidence" value="ECO:0007669"/>
    <property type="project" value="UniProtKB-ARBA"/>
</dbReference>
<evidence type="ECO:0000256" key="1">
    <source>
        <dbReference type="ARBA" id="ARBA00010876"/>
    </source>
</evidence>
<dbReference type="InterPro" id="IPR036986">
    <property type="entry name" value="S4_RNA-bd_sf"/>
</dbReference>
<gene>
    <name evidence="8" type="ordered locus">Gura_0881</name>
</gene>
<dbReference type="FunFam" id="3.30.2350.10:FF:000006">
    <property type="entry name" value="Pseudouridine synthase"/>
    <property type="match status" value="1"/>
</dbReference>
<dbReference type="PROSITE" id="PS50889">
    <property type="entry name" value="S4"/>
    <property type="match status" value="1"/>
</dbReference>
<evidence type="ECO:0000259" key="7">
    <source>
        <dbReference type="SMART" id="SM00363"/>
    </source>
</evidence>
<dbReference type="InterPro" id="IPR006224">
    <property type="entry name" value="PsdUridine_synth_RluA-like_CS"/>
</dbReference>
<dbReference type="Gene3D" id="3.10.290.10">
    <property type="entry name" value="RNA-binding S4 domain"/>
    <property type="match status" value="1"/>
</dbReference>
<dbReference type="RefSeq" id="WP_011937811.1">
    <property type="nucleotide sequence ID" value="NC_009483.1"/>
</dbReference>
<accession>A5GBG9</accession>
<evidence type="ECO:0000313" key="8">
    <source>
        <dbReference type="EMBL" id="ABQ25087.1"/>
    </source>
</evidence>
<keyword evidence="9" id="KW-1185">Reference proteome</keyword>
<comment type="catalytic activity">
    <reaction evidence="6">
        <text>a uridine in RNA = a pseudouridine in RNA</text>
        <dbReference type="Rhea" id="RHEA:48348"/>
        <dbReference type="Rhea" id="RHEA-COMP:12068"/>
        <dbReference type="Rhea" id="RHEA-COMP:12069"/>
        <dbReference type="ChEBI" id="CHEBI:65314"/>
        <dbReference type="ChEBI" id="CHEBI:65315"/>
    </reaction>
</comment>
<comment type="similarity">
    <text evidence="1 6">Belongs to the pseudouridine synthase RluA family.</text>
</comment>
<dbReference type="InterPro" id="IPR006225">
    <property type="entry name" value="PsdUridine_synth_RluC/D"/>
</dbReference>
<dbReference type="PANTHER" id="PTHR21600:SF44">
    <property type="entry name" value="RIBOSOMAL LARGE SUBUNIT PSEUDOURIDINE SYNTHASE D"/>
    <property type="match status" value="1"/>
</dbReference>
<evidence type="ECO:0000256" key="4">
    <source>
        <dbReference type="PIRSR" id="PIRSR606225-1"/>
    </source>
</evidence>
<dbReference type="Proteomes" id="UP000006695">
    <property type="component" value="Chromosome"/>
</dbReference>
<proteinExistence type="inferred from homology"/>
<protein>
    <recommendedName>
        <fullName evidence="6">Pseudouridine synthase</fullName>
        <ecNumber evidence="6">5.4.99.-</ecNumber>
    </recommendedName>
</protein>
<dbReference type="STRING" id="351605.Gura_0881"/>
<organism evidence="8 9">
    <name type="scientific">Geotalea uraniireducens (strain Rf4)</name>
    <name type="common">Geobacter uraniireducens</name>
    <dbReference type="NCBI Taxonomy" id="351605"/>
    <lineage>
        <taxon>Bacteria</taxon>
        <taxon>Pseudomonadati</taxon>
        <taxon>Thermodesulfobacteriota</taxon>
        <taxon>Desulfuromonadia</taxon>
        <taxon>Geobacterales</taxon>
        <taxon>Geobacteraceae</taxon>
        <taxon>Geotalea</taxon>
    </lineage>
</organism>
<dbReference type="SMART" id="SM00363">
    <property type="entry name" value="S4"/>
    <property type="match status" value="1"/>
</dbReference>
<evidence type="ECO:0000256" key="6">
    <source>
        <dbReference type="RuleBase" id="RU362028"/>
    </source>
</evidence>
<dbReference type="InterPro" id="IPR020103">
    <property type="entry name" value="PsdUridine_synth_cat_dom_sf"/>
</dbReference>
<keyword evidence="2 5" id="KW-0694">RNA-binding</keyword>
<sequence>MENVELIFPENSEIERLDSFIARSVNGMTRATAQRLIEAGQITVDGHPQKPSLKLKGGERLMVTIPPPVAAEPAAETIPLEILFEDRNLVVVNKAAGMVVHPGAGNSGGTLVNALLGHCTDLSGIGGELRPGIVHRIDKDTSGVLVVAKSDAAHQSLAEQFKEHTIKRVYLALVYGAPKDDKGRLESHIGRHPVDRKRMSGKAKHGKHAVTHWRVVGRYRGITLLRLRLETGRTHQIRVHLSEAGYPLVGDDVYGGGSRLATVSDTLLRKLIKDLGRQALHAKTLGFIHPVTGEYLEFDTELPDDMARIVEYLESTVESA</sequence>
<dbReference type="PROSITE" id="PS01129">
    <property type="entry name" value="PSI_RLU"/>
    <property type="match status" value="1"/>
</dbReference>
<dbReference type="NCBIfam" id="TIGR00005">
    <property type="entry name" value="rluA_subfam"/>
    <property type="match status" value="1"/>
</dbReference>
<dbReference type="GO" id="GO:0003723">
    <property type="term" value="F:RNA binding"/>
    <property type="evidence" value="ECO:0007669"/>
    <property type="project" value="UniProtKB-KW"/>
</dbReference>
<evidence type="ECO:0000313" key="9">
    <source>
        <dbReference type="Proteomes" id="UP000006695"/>
    </source>
</evidence>
<dbReference type="SUPFAM" id="SSF55174">
    <property type="entry name" value="Alpha-L RNA-binding motif"/>
    <property type="match status" value="1"/>
</dbReference>
<reference evidence="8 9" key="1">
    <citation type="submission" date="2007-05" db="EMBL/GenBank/DDBJ databases">
        <title>Complete sequence of Geobacter uraniireducens Rf4.</title>
        <authorList>
            <consortium name="US DOE Joint Genome Institute"/>
            <person name="Copeland A."/>
            <person name="Lucas S."/>
            <person name="Lapidus A."/>
            <person name="Barry K."/>
            <person name="Detter J.C."/>
            <person name="Glavina del Rio T."/>
            <person name="Hammon N."/>
            <person name="Israni S."/>
            <person name="Dalin E."/>
            <person name="Tice H."/>
            <person name="Pitluck S."/>
            <person name="Chertkov O."/>
            <person name="Brettin T."/>
            <person name="Bruce D."/>
            <person name="Han C."/>
            <person name="Schmutz J."/>
            <person name="Larimer F."/>
            <person name="Land M."/>
            <person name="Hauser L."/>
            <person name="Kyrpides N."/>
            <person name="Mikhailova N."/>
            <person name="Shelobolina E."/>
            <person name="Aklujkar M."/>
            <person name="Lovley D."/>
            <person name="Richardson P."/>
        </authorList>
    </citation>
    <scope>NUCLEOTIDE SEQUENCE [LARGE SCALE GENOMIC DNA]</scope>
    <source>
        <strain evidence="8 9">Rf4</strain>
    </source>
</reference>
<dbReference type="OrthoDB" id="128480at2"/>
<dbReference type="PANTHER" id="PTHR21600">
    <property type="entry name" value="MITOCHONDRIAL RNA PSEUDOURIDINE SYNTHASE"/>
    <property type="match status" value="1"/>
</dbReference>
<dbReference type="EC" id="5.4.99.-" evidence="6"/>
<dbReference type="InterPro" id="IPR006145">
    <property type="entry name" value="PsdUridine_synth_RsuA/RluA"/>
</dbReference>
<dbReference type="EMBL" id="CP000698">
    <property type="protein sequence ID" value="ABQ25087.1"/>
    <property type="molecule type" value="Genomic_DNA"/>
</dbReference>
<dbReference type="GO" id="GO:0120159">
    <property type="term" value="F:rRNA pseudouridine synthase activity"/>
    <property type="evidence" value="ECO:0007669"/>
    <property type="project" value="UniProtKB-ARBA"/>
</dbReference>
<dbReference type="Gene3D" id="3.30.2350.10">
    <property type="entry name" value="Pseudouridine synthase"/>
    <property type="match status" value="1"/>
</dbReference>
<feature type="active site" evidence="4">
    <location>
        <position position="138"/>
    </location>
</feature>
<dbReference type="CDD" id="cd00165">
    <property type="entry name" value="S4"/>
    <property type="match status" value="1"/>
</dbReference>
<dbReference type="Pfam" id="PF01479">
    <property type="entry name" value="S4"/>
    <property type="match status" value="1"/>
</dbReference>
<evidence type="ECO:0000256" key="3">
    <source>
        <dbReference type="ARBA" id="ARBA00023235"/>
    </source>
</evidence>
<dbReference type="SUPFAM" id="SSF55120">
    <property type="entry name" value="Pseudouridine synthase"/>
    <property type="match status" value="1"/>
</dbReference>
<feature type="domain" description="RNA-binding S4" evidence="7">
    <location>
        <begin position="15"/>
        <end position="75"/>
    </location>
</feature>
<dbReference type="Pfam" id="PF00849">
    <property type="entry name" value="PseudoU_synth_2"/>
    <property type="match status" value="1"/>
</dbReference>